<dbReference type="Proteomes" id="UP000051672">
    <property type="component" value="Unassembled WGS sequence"/>
</dbReference>
<gene>
    <name evidence="2" type="ORF">FC34_GL001460</name>
</gene>
<keyword evidence="1" id="KW-1133">Transmembrane helix</keyword>
<dbReference type="AlphaFoldDB" id="A0A0R2AXQ7"/>
<reference evidence="2 3" key="1">
    <citation type="journal article" date="2015" name="Genome Announc.">
        <title>Expanding the biotechnology potential of lactobacilli through comparative genomics of 213 strains and associated genera.</title>
        <authorList>
            <person name="Sun Z."/>
            <person name="Harris H.M."/>
            <person name="McCann A."/>
            <person name="Guo C."/>
            <person name="Argimon S."/>
            <person name="Zhang W."/>
            <person name="Yang X."/>
            <person name="Jeffery I.B."/>
            <person name="Cooney J.C."/>
            <person name="Kagawa T.F."/>
            <person name="Liu W."/>
            <person name="Song Y."/>
            <person name="Salvetti E."/>
            <person name="Wrobel A."/>
            <person name="Rasinkangas P."/>
            <person name="Parkhill J."/>
            <person name="Rea M.C."/>
            <person name="O'Sullivan O."/>
            <person name="Ritari J."/>
            <person name="Douillard F.P."/>
            <person name="Paul Ross R."/>
            <person name="Yang R."/>
            <person name="Briner A.E."/>
            <person name="Felis G.E."/>
            <person name="de Vos W.M."/>
            <person name="Barrangou R."/>
            <person name="Klaenhammer T.R."/>
            <person name="Caufield P.W."/>
            <person name="Cui Y."/>
            <person name="Zhang H."/>
            <person name="O'Toole P.W."/>
        </authorList>
    </citation>
    <scope>NUCLEOTIDE SEQUENCE [LARGE SCALE GENOMIC DNA]</scope>
    <source>
        <strain evidence="2 3">DSM 23927</strain>
    </source>
</reference>
<dbReference type="PATRIC" id="fig|1423727.3.peg.1479"/>
<evidence type="ECO:0000256" key="1">
    <source>
        <dbReference type="SAM" id="Phobius"/>
    </source>
</evidence>
<accession>A0A0R2AXQ7</accession>
<evidence type="ECO:0000313" key="3">
    <source>
        <dbReference type="Proteomes" id="UP000051672"/>
    </source>
</evidence>
<comment type="caution">
    <text evidence="2">The sequence shown here is derived from an EMBL/GenBank/DDBJ whole genome shotgun (WGS) entry which is preliminary data.</text>
</comment>
<keyword evidence="3" id="KW-1185">Reference proteome</keyword>
<keyword evidence="1" id="KW-0812">Transmembrane</keyword>
<feature type="transmembrane region" description="Helical" evidence="1">
    <location>
        <begin position="48"/>
        <end position="70"/>
    </location>
</feature>
<organism evidence="2 3">
    <name type="scientific">Lacticaseibacillus brantae DSM 23927</name>
    <dbReference type="NCBI Taxonomy" id="1423727"/>
    <lineage>
        <taxon>Bacteria</taxon>
        <taxon>Bacillati</taxon>
        <taxon>Bacillota</taxon>
        <taxon>Bacilli</taxon>
        <taxon>Lactobacillales</taxon>
        <taxon>Lactobacillaceae</taxon>
        <taxon>Lacticaseibacillus</taxon>
    </lineage>
</organism>
<keyword evidence="1" id="KW-0472">Membrane</keyword>
<name>A0A0R2AXQ7_9LACO</name>
<protein>
    <submittedName>
        <fullName evidence="2">Uncharacterized protein</fullName>
    </submittedName>
</protein>
<dbReference type="EMBL" id="AYZQ01000003">
    <property type="protein sequence ID" value="KRM71799.1"/>
    <property type="molecule type" value="Genomic_DNA"/>
</dbReference>
<evidence type="ECO:0000313" key="2">
    <source>
        <dbReference type="EMBL" id="KRM71799.1"/>
    </source>
</evidence>
<sequence>MFLGVFIGLIILQYYLGKNGKSRTAGLVGPVIYGFLRLISNVGGVSSSATYFLGSLFGSVIWGGFLYVIYNHNKKAYDLKQARQKIQLAKQQESTKQTEENK</sequence>
<proteinExistence type="predicted"/>